<dbReference type="GO" id="GO:0006890">
    <property type="term" value="P:retrograde vesicle-mediated transport, Golgi to endoplasmic reticulum"/>
    <property type="evidence" value="ECO:0007669"/>
    <property type="project" value="InterPro"/>
</dbReference>
<feature type="compositionally biased region" description="Polar residues" evidence="5">
    <location>
        <begin position="82"/>
        <end position="94"/>
    </location>
</feature>
<evidence type="ECO:0000313" key="7">
    <source>
        <dbReference type="EMBL" id="KAH7135239.1"/>
    </source>
</evidence>
<keyword evidence="8" id="KW-1185">Reference proteome</keyword>
<organism evidence="7 8">
    <name type="scientific">Dendryphion nanum</name>
    <dbReference type="NCBI Taxonomy" id="256645"/>
    <lineage>
        <taxon>Eukaryota</taxon>
        <taxon>Fungi</taxon>
        <taxon>Dikarya</taxon>
        <taxon>Ascomycota</taxon>
        <taxon>Pezizomycotina</taxon>
        <taxon>Dothideomycetes</taxon>
        <taxon>Pleosporomycetidae</taxon>
        <taxon>Pleosporales</taxon>
        <taxon>Torulaceae</taxon>
        <taxon>Dendryphion</taxon>
    </lineage>
</organism>
<keyword evidence="3" id="KW-0256">Endoplasmic reticulum</keyword>
<feature type="domain" description="Sec39" evidence="6">
    <location>
        <begin position="13"/>
        <end position="818"/>
    </location>
</feature>
<proteinExistence type="predicted"/>
<dbReference type="GO" id="GO:0005783">
    <property type="term" value="C:endoplasmic reticulum"/>
    <property type="evidence" value="ECO:0007669"/>
    <property type="project" value="UniProtKB-SubCell"/>
</dbReference>
<feature type="region of interest" description="Disordered" evidence="5">
    <location>
        <begin position="875"/>
        <end position="915"/>
    </location>
</feature>
<dbReference type="Proteomes" id="UP000700596">
    <property type="component" value="Unassembled WGS sequence"/>
</dbReference>
<evidence type="ECO:0000256" key="3">
    <source>
        <dbReference type="ARBA" id="ARBA00022824"/>
    </source>
</evidence>
<accession>A0A9P9EDN9</accession>
<name>A0A9P9EDN9_9PLEO</name>
<evidence type="ECO:0000256" key="4">
    <source>
        <dbReference type="ARBA" id="ARBA00022927"/>
    </source>
</evidence>
<evidence type="ECO:0000256" key="1">
    <source>
        <dbReference type="ARBA" id="ARBA00004240"/>
    </source>
</evidence>
<dbReference type="OrthoDB" id="3434013at2759"/>
<dbReference type="EMBL" id="JAGMWT010000002">
    <property type="protein sequence ID" value="KAH7135239.1"/>
    <property type="molecule type" value="Genomic_DNA"/>
</dbReference>
<evidence type="ECO:0000313" key="8">
    <source>
        <dbReference type="Proteomes" id="UP000700596"/>
    </source>
</evidence>
<evidence type="ECO:0000256" key="5">
    <source>
        <dbReference type="SAM" id="MobiDB-lite"/>
    </source>
</evidence>
<sequence>MAALDTLSGPHCVLLAAKYAAESNIAALRALTALKARDLELGLVLRILLTFLPESLEPSQYVEYLHELSTDPEASRLEASTPDLSSVENISNSQARKRSHKLHTSLQPLPHPLYEGENDVDAFTHFLIHRSHRIDAETGQLDLVPQLVVPFLHHSDYLRTWFISTALPLLRLGYEYYPQVPATPLDGFARLYGRKAIGYQLSNIRQMRQDGIDLRDASRDIRGVVGPWICGSNDRKRRKLDVEQRKASISGSQEQEPDDWECLFEWLVQHAKEDFPLIAAAFTEWDGPSDLDYGGFDEGHDFIGEEKQGQLERRYAQAVFASLYLINNNSSESLQTAHALLIRLANLLGLDPPADLSSGVNSLPVYNLTSPMLEDTTTTILQDENILRLDNIITQPDENSFRLLELFTFSACLLSSLQYPISIRDVARMYIRNDHNEQNSLLQKILHSIVSGSKNDADQWRSTRSKLLWLWDWGINRTDGDRYGQGIFGKLKRKSIETEILKALIESGHYPLAAQTYIQSPDGQLPLDPREVETVILLSAMHHYDNASNGNRTRGGMKRASDIVAAFKPYFPDSSKFHRTQALLAATHAMSFYSLILQHGVPFQPVNIRVSSDPLSLLRKLLSQNRGSYTKLDDLISIGQNLVISMASTLLDEDDIAPPLNQMSMEKKRKTAERRVIGMAIEAALEEDDFESAYSYVVTKLRPSTPSPLVSPALSTASQRFYFPPIEPAKDEDEVDDVAWRAALEAGRHGSAPMSTSASWSGSASRPDLRRLEQRMELLSQALILAPPARLEEVLTVWQQCEQELTQSLADEADAEEKFNDRADRRLPGAFDEPIVVQPRREVGRGAVEESPMGLFDVARGAAAAFSKTAFPLRANSGASRTEPKNTAPPQSRVSLDLPSDSESIGTSEDRVRKRDMVTSAVTGGLASGIGWVLGAKPLERDRE</sequence>
<dbReference type="PANTHER" id="PTHR40787">
    <property type="entry name" value="SECRETED PROTEIN"/>
    <property type="match status" value="1"/>
</dbReference>
<dbReference type="InterPro" id="IPR013244">
    <property type="entry name" value="Sec39_domain"/>
</dbReference>
<dbReference type="GO" id="GO:0015031">
    <property type="term" value="P:protein transport"/>
    <property type="evidence" value="ECO:0007669"/>
    <property type="project" value="UniProtKB-KW"/>
</dbReference>
<dbReference type="PANTHER" id="PTHR40787:SF3">
    <property type="entry name" value="PROTEIN TRANSPORT PROTEIN SEC39"/>
    <property type="match status" value="1"/>
</dbReference>
<evidence type="ECO:0000256" key="2">
    <source>
        <dbReference type="ARBA" id="ARBA00022448"/>
    </source>
</evidence>
<reference evidence="7" key="1">
    <citation type="journal article" date="2021" name="Nat. Commun.">
        <title>Genetic determinants of endophytism in the Arabidopsis root mycobiome.</title>
        <authorList>
            <person name="Mesny F."/>
            <person name="Miyauchi S."/>
            <person name="Thiergart T."/>
            <person name="Pickel B."/>
            <person name="Atanasova L."/>
            <person name="Karlsson M."/>
            <person name="Huettel B."/>
            <person name="Barry K.W."/>
            <person name="Haridas S."/>
            <person name="Chen C."/>
            <person name="Bauer D."/>
            <person name="Andreopoulos W."/>
            <person name="Pangilinan J."/>
            <person name="LaButti K."/>
            <person name="Riley R."/>
            <person name="Lipzen A."/>
            <person name="Clum A."/>
            <person name="Drula E."/>
            <person name="Henrissat B."/>
            <person name="Kohler A."/>
            <person name="Grigoriev I.V."/>
            <person name="Martin F.M."/>
            <person name="Hacquard S."/>
        </authorList>
    </citation>
    <scope>NUCLEOTIDE SEQUENCE</scope>
    <source>
        <strain evidence="7">MPI-CAGE-CH-0243</strain>
    </source>
</reference>
<keyword evidence="2" id="KW-0813">Transport</keyword>
<dbReference type="AlphaFoldDB" id="A0A9P9EDN9"/>
<evidence type="ECO:0000259" key="6">
    <source>
        <dbReference type="Pfam" id="PF08314"/>
    </source>
</evidence>
<comment type="subcellular location">
    <subcellularLocation>
        <location evidence="1">Endoplasmic reticulum</location>
    </subcellularLocation>
</comment>
<comment type="caution">
    <text evidence="7">The sequence shown here is derived from an EMBL/GenBank/DDBJ whole genome shotgun (WGS) entry which is preliminary data.</text>
</comment>
<dbReference type="Pfam" id="PF08314">
    <property type="entry name" value="Sec39"/>
    <property type="match status" value="1"/>
</dbReference>
<keyword evidence="4" id="KW-0653">Protein transport</keyword>
<feature type="region of interest" description="Disordered" evidence="5">
    <location>
        <begin position="75"/>
        <end position="102"/>
    </location>
</feature>
<protein>
    <submittedName>
        <fullName evidence="7">Sec39 domain-containing protein</fullName>
    </submittedName>
</protein>
<gene>
    <name evidence="7" type="ORF">B0J11DRAFT_155557</name>
</gene>